<evidence type="ECO:0000259" key="1">
    <source>
        <dbReference type="PROSITE" id="PS51819"/>
    </source>
</evidence>
<dbReference type="OrthoDB" id="9788468at2"/>
<dbReference type="AlphaFoldDB" id="A0A385SVC4"/>
<name>A0A385SVC4_9BACT</name>
<dbReference type="EMBL" id="CP032382">
    <property type="protein sequence ID" value="AYB34107.1"/>
    <property type="molecule type" value="Genomic_DNA"/>
</dbReference>
<proteinExistence type="predicted"/>
<dbReference type="KEGG" id="chk:D4L85_27560"/>
<dbReference type="Proteomes" id="UP000266183">
    <property type="component" value="Chromosome"/>
</dbReference>
<sequence>MSNINDTLAKLEFAQIGWVVPDINATAKFLEKSLGIVFPKPERYSAEDLNIKYYGKVVPSDGLTTQTYNGSAFIELIQPLSGQSLFHDYLAKYPAGGVQHLAFRLPVSGFDRVVDDLTKQGYAIIGEVDHPIARMKFFDTYQTTGVATEIMGITPEGWTAIKSMEKAASGK</sequence>
<protein>
    <submittedName>
        <fullName evidence="2">VOC family protein</fullName>
    </submittedName>
</protein>
<dbReference type="PROSITE" id="PS51819">
    <property type="entry name" value="VOC"/>
    <property type="match status" value="1"/>
</dbReference>
<keyword evidence="3" id="KW-1185">Reference proteome</keyword>
<feature type="domain" description="VOC" evidence="1">
    <location>
        <begin position="12"/>
        <end position="153"/>
    </location>
</feature>
<dbReference type="InterPro" id="IPR037523">
    <property type="entry name" value="VOC_core"/>
</dbReference>
<reference evidence="3" key="1">
    <citation type="submission" date="2018-09" db="EMBL/GenBank/DDBJ databases">
        <title>Chryseolinea sp. KIS68-18 isolated from soil.</title>
        <authorList>
            <person name="Weon H.-Y."/>
            <person name="Kwon S.-W."/>
            <person name="Lee S.A."/>
        </authorList>
    </citation>
    <scope>NUCLEOTIDE SEQUENCE [LARGE SCALE GENOMIC DNA]</scope>
    <source>
        <strain evidence="3">KIS68-18</strain>
    </source>
</reference>
<dbReference type="RefSeq" id="WP_119757328.1">
    <property type="nucleotide sequence ID" value="NZ_CP032382.1"/>
</dbReference>
<dbReference type="Gene3D" id="3.10.180.10">
    <property type="entry name" value="2,3-Dihydroxybiphenyl 1,2-Dioxygenase, domain 1"/>
    <property type="match status" value="1"/>
</dbReference>
<gene>
    <name evidence="2" type="ORF">D4L85_27560</name>
</gene>
<accession>A0A385SVC4</accession>
<dbReference type="InterPro" id="IPR029068">
    <property type="entry name" value="Glyas_Bleomycin-R_OHBP_Dase"/>
</dbReference>
<dbReference type="Pfam" id="PF13669">
    <property type="entry name" value="Glyoxalase_4"/>
    <property type="match status" value="1"/>
</dbReference>
<organism evidence="2 3">
    <name type="scientific">Chryseolinea soli</name>
    <dbReference type="NCBI Taxonomy" id="2321403"/>
    <lineage>
        <taxon>Bacteria</taxon>
        <taxon>Pseudomonadati</taxon>
        <taxon>Bacteroidota</taxon>
        <taxon>Cytophagia</taxon>
        <taxon>Cytophagales</taxon>
        <taxon>Fulvivirgaceae</taxon>
        <taxon>Chryseolinea</taxon>
    </lineage>
</organism>
<evidence type="ECO:0000313" key="2">
    <source>
        <dbReference type="EMBL" id="AYB34107.1"/>
    </source>
</evidence>
<evidence type="ECO:0000313" key="3">
    <source>
        <dbReference type="Proteomes" id="UP000266183"/>
    </source>
</evidence>
<dbReference type="SUPFAM" id="SSF54593">
    <property type="entry name" value="Glyoxalase/Bleomycin resistance protein/Dihydroxybiphenyl dioxygenase"/>
    <property type="match status" value="1"/>
</dbReference>